<reference evidence="2 3" key="1">
    <citation type="journal article" date="2024" name="IMA Fungus">
        <title>IMA Genome - F19 : A genome assembly and annotation guide to empower mycologists, including annotated draft genome sequences of Ceratocystis pirilliformis, Diaporthe australafricana, Fusarium ophioides, Paecilomyces lecythidis, and Sporothrix stenoceras.</title>
        <authorList>
            <person name="Aylward J."/>
            <person name="Wilson A.M."/>
            <person name="Visagie C.M."/>
            <person name="Spraker J."/>
            <person name="Barnes I."/>
            <person name="Buitendag C."/>
            <person name="Ceriani C."/>
            <person name="Del Mar Angel L."/>
            <person name="du Plessis D."/>
            <person name="Fuchs T."/>
            <person name="Gasser K."/>
            <person name="Kramer D."/>
            <person name="Li W."/>
            <person name="Munsamy K."/>
            <person name="Piso A."/>
            <person name="Price J.L."/>
            <person name="Sonnekus B."/>
            <person name="Thomas C."/>
            <person name="van der Nest A."/>
            <person name="van Dijk A."/>
            <person name="van Heerden A."/>
            <person name="van Vuuren N."/>
            <person name="Yilmaz N."/>
            <person name="Duong T.A."/>
            <person name="van der Merwe N.A."/>
            <person name="Wingfield M.J."/>
            <person name="Wingfield B.D."/>
        </authorList>
    </citation>
    <scope>NUCLEOTIDE SEQUENCE [LARGE SCALE GENOMIC DNA]</scope>
    <source>
        <strain evidence="2 3">CMW 18300</strain>
    </source>
</reference>
<evidence type="ECO:0000313" key="2">
    <source>
        <dbReference type="EMBL" id="KAL1873230.1"/>
    </source>
</evidence>
<keyword evidence="3" id="KW-1185">Reference proteome</keyword>
<evidence type="ECO:0000259" key="1">
    <source>
        <dbReference type="Pfam" id="PF14420"/>
    </source>
</evidence>
<dbReference type="Proteomes" id="UP001583177">
    <property type="component" value="Unassembled WGS sequence"/>
</dbReference>
<evidence type="ECO:0000313" key="3">
    <source>
        <dbReference type="Proteomes" id="UP001583177"/>
    </source>
</evidence>
<accession>A0ABR3XBN7</accession>
<name>A0ABR3XBN7_9PEZI</name>
<gene>
    <name evidence="2" type="ORF">Daus18300_004050</name>
</gene>
<sequence>MAAEYSDGTQMQYRWVNDVPRRSQRVPKAHWDNHKAELGDLYHTMSLDDLMRFMEEKHGFAPTS</sequence>
<organism evidence="2 3">
    <name type="scientific">Diaporthe australafricana</name>
    <dbReference type="NCBI Taxonomy" id="127596"/>
    <lineage>
        <taxon>Eukaryota</taxon>
        <taxon>Fungi</taxon>
        <taxon>Dikarya</taxon>
        <taxon>Ascomycota</taxon>
        <taxon>Pezizomycotina</taxon>
        <taxon>Sordariomycetes</taxon>
        <taxon>Sordariomycetidae</taxon>
        <taxon>Diaporthales</taxon>
        <taxon>Diaporthaceae</taxon>
        <taxon>Diaporthe</taxon>
    </lineage>
</organism>
<dbReference type="Pfam" id="PF14420">
    <property type="entry name" value="Clr5"/>
    <property type="match status" value="1"/>
</dbReference>
<dbReference type="EMBL" id="JAWRVE010000026">
    <property type="protein sequence ID" value="KAL1873230.1"/>
    <property type="molecule type" value="Genomic_DNA"/>
</dbReference>
<dbReference type="InterPro" id="IPR025676">
    <property type="entry name" value="Clr5_dom"/>
</dbReference>
<comment type="caution">
    <text evidence="2">The sequence shown here is derived from an EMBL/GenBank/DDBJ whole genome shotgun (WGS) entry which is preliminary data.</text>
</comment>
<feature type="domain" description="Clr5" evidence="1">
    <location>
        <begin position="28"/>
        <end position="63"/>
    </location>
</feature>
<protein>
    <recommendedName>
        <fullName evidence="1">Clr5 domain-containing protein</fullName>
    </recommendedName>
</protein>
<proteinExistence type="predicted"/>